<reference evidence="1 2" key="1">
    <citation type="submission" date="2020-07" db="EMBL/GenBank/DDBJ databases">
        <authorList>
            <person name="Feng H."/>
        </authorList>
    </citation>
    <scope>NUCLEOTIDE SEQUENCE [LARGE SCALE GENOMIC DNA]</scope>
    <source>
        <strain evidence="2">s-11</strain>
    </source>
</reference>
<dbReference type="RefSeq" id="WP_033101856.1">
    <property type="nucleotide sequence ID" value="NZ_JACEIP010000010.1"/>
</dbReference>
<keyword evidence="2" id="KW-1185">Reference proteome</keyword>
<evidence type="ECO:0000313" key="1">
    <source>
        <dbReference type="EMBL" id="MBA4542871.1"/>
    </source>
</evidence>
<dbReference type="Proteomes" id="UP000530514">
    <property type="component" value="Unassembled WGS sequence"/>
</dbReference>
<protein>
    <submittedName>
        <fullName evidence="1">Uncharacterized protein</fullName>
    </submittedName>
</protein>
<organism evidence="1 2">
    <name type="scientific">Thermoactinomyces daqus</name>
    <dbReference type="NCBI Taxonomy" id="1329516"/>
    <lineage>
        <taxon>Bacteria</taxon>
        <taxon>Bacillati</taxon>
        <taxon>Bacillota</taxon>
        <taxon>Bacilli</taxon>
        <taxon>Bacillales</taxon>
        <taxon>Thermoactinomycetaceae</taxon>
        <taxon>Thermoactinomyces</taxon>
    </lineage>
</organism>
<comment type="caution">
    <text evidence="1">The sequence shown here is derived from an EMBL/GenBank/DDBJ whole genome shotgun (WGS) entry which is preliminary data.</text>
</comment>
<name>A0A7W1XA65_9BACL</name>
<dbReference type="AlphaFoldDB" id="A0A7W1XA65"/>
<accession>A0A7W1XA65</accession>
<dbReference type="EMBL" id="JACEIP010000010">
    <property type="protein sequence ID" value="MBA4542871.1"/>
    <property type="molecule type" value="Genomic_DNA"/>
</dbReference>
<sequence>MDYKSKFKIGDLVVVKKIPNEVWKIDTIHYGVVNFYYIINTMSNLPYFCAEFELEHAEMGSDRNSKFKVGDLVVDKTMPDAVFKVEEINYGKMNGYTVSDLQNGTLFYFLEIELEHAEPSKPELKLIGSKFKPGDIVMVDGYIGQFKVIECTGYEPMVEDVIYKLINIHTGEEVFGAEWDMKFFGKKNEIINIKLNVETGYIEQLPKKQPQPKKTPKHRTLEAGIISKLEYNRFLVEKGKQMIDDYLDLFSNFGDEKYLRRIKRINNFINKIPVRAFQIED</sequence>
<proteinExistence type="predicted"/>
<evidence type="ECO:0000313" key="2">
    <source>
        <dbReference type="Proteomes" id="UP000530514"/>
    </source>
</evidence>
<gene>
    <name evidence="1" type="ORF">H1164_08150</name>
</gene>